<comment type="cofactor">
    <cofactor evidence="11">
        <name>Zn(2+)</name>
        <dbReference type="ChEBI" id="CHEBI:29105"/>
    </cofactor>
    <text evidence="11">Binds 1 zinc ion per subunit.</text>
</comment>
<dbReference type="AlphaFoldDB" id="A0A1F6GQ28"/>
<feature type="binding site" evidence="11">
    <location>
        <position position="209"/>
    </location>
    <ligand>
        <name>Zn(2+)</name>
        <dbReference type="ChEBI" id="CHEBI:29105"/>
    </ligand>
</feature>
<keyword evidence="6 11" id="KW-0862">Zinc</keyword>
<comment type="function">
    <text evidence="11">Catalyzes the ATP-dependent conversion of 7-carboxy-7-deazaguanine (CDG) to 7-cyano-7-deazaguanine (preQ(0)).</text>
</comment>
<dbReference type="HAMAP" id="MF_01633">
    <property type="entry name" value="QueC"/>
    <property type="match status" value="1"/>
</dbReference>
<evidence type="ECO:0000256" key="2">
    <source>
        <dbReference type="ARBA" id="ARBA00022598"/>
    </source>
</evidence>
<evidence type="ECO:0000256" key="1">
    <source>
        <dbReference type="ARBA" id="ARBA00005061"/>
    </source>
</evidence>
<dbReference type="GO" id="GO:0008616">
    <property type="term" value="P:tRNA queuosine(34) biosynthetic process"/>
    <property type="evidence" value="ECO:0007669"/>
    <property type="project" value="UniProtKB-UniRule"/>
</dbReference>
<evidence type="ECO:0000256" key="6">
    <source>
        <dbReference type="ARBA" id="ARBA00022833"/>
    </source>
</evidence>
<evidence type="ECO:0000256" key="5">
    <source>
        <dbReference type="ARBA" id="ARBA00022785"/>
    </source>
</evidence>
<evidence type="ECO:0000256" key="7">
    <source>
        <dbReference type="ARBA" id="ARBA00022840"/>
    </source>
</evidence>
<comment type="caution">
    <text evidence="12">The sequence shown here is derived from an EMBL/GenBank/DDBJ whole genome shotgun (WGS) entry which is preliminary data.</text>
</comment>
<keyword evidence="5 11" id="KW-0671">Queuosine biosynthesis</keyword>
<protein>
    <recommendedName>
        <fullName evidence="9 11">7-cyano-7-deazaguanine synthase</fullName>
        <ecNumber evidence="9 11">6.3.4.20</ecNumber>
    </recommendedName>
    <alternativeName>
        <fullName evidence="11">7-cyano-7-carbaguanine synthase</fullName>
    </alternativeName>
    <alternativeName>
        <fullName evidence="11">PreQ(0) synthase</fullName>
    </alternativeName>
    <alternativeName>
        <fullName evidence="11">Queuosine biosynthesis protein QueC</fullName>
    </alternativeName>
</protein>
<comment type="similarity">
    <text evidence="8 11">Belongs to the QueC family.</text>
</comment>
<accession>A0A1F6GQ28</accession>
<feature type="binding site" evidence="11">
    <location>
        <position position="203"/>
    </location>
    <ligand>
        <name>Zn(2+)</name>
        <dbReference type="ChEBI" id="CHEBI:29105"/>
    </ligand>
</feature>
<gene>
    <name evidence="11" type="primary">queC</name>
    <name evidence="12" type="ORF">A2557_05820</name>
</gene>
<dbReference type="UniPathway" id="UPA00391"/>
<dbReference type="InterPro" id="IPR014729">
    <property type="entry name" value="Rossmann-like_a/b/a_fold"/>
</dbReference>
<dbReference type="CDD" id="cd01995">
    <property type="entry name" value="QueC-like"/>
    <property type="match status" value="1"/>
</dbReference>
<evidence type="ECO:0000256" key="11">
    <source>
        <dbReference type="HAMAP-Rule" id="MF_01633"/>
    </source>
</evidence>
<sequence>MIDSKALVIFSGGQDSTTCLGWAKNRYREVVAISFYYGQKHQIELEQAKKIASALSVPLELVDIHFYQQMVYSALTGDPMAMNAPHRDNAALPASFVPNRNALFILLAHSYAQQVKAHTMVAGLCQTDYSGYPDCREPFAKSLILALNQGSDQQIELLTPLMYLTKAETFALAEQEGVLPLVLAESHTCYQGSSTPNPWGRGCGLCPACLLRAKGYQEYLSTLERSTHG</sequence>
<keyword evidence="4 11" id="KW-0547">Nucleotide-binding</keyword>
<dbReference type="InterPro" id="IPR018317">
    <property type="entry name" value="QueC"/>
</dbReference>
<organism evidence="12 13">
    <name type="scientific">Candidatus Lambdaproteobacteria bacterium RIFOXYD2_FULL_56_26</name>
    <dbReference type="NCBI Taxonomy" id="1817773"/>
    <lineage>
        <taxon>Bacteria</taxon>
        <taxon>Pseudomonadati</taxon>
        <taxon>Pseudomonadota</taxon>
        <taxon>Candidatus Lambdaproteobacteria</taxon>
    </lineage>
</organism>
<evidence type="ECO:0000256" key="8">
    <source>
        <dbReference type="ARBA" id="ARBA00037993"/>
    </source>
</evidence>
<evidence type="ECO:0000256" key="3">
    <source>
        <dbReference type="ARBA" id="ARBA00022723"/>
    </source>
</evidence>
<dbReference type="GO" id="GO:0005524">
    <property type="term" value="F:ATP binding"/>
    <property type="evidence" value="ECO:0007669"/>
    <property type="project" value="UniProtKB-UniRule"/>
</dbReference>
<name>A0A1F6GQ28_9PROT</name>
<feature type="binding site" evidence="11">
    <location>
        <position position="189"/>
    </location>
    <ligand>
        <name>Zn(2+)</name>
        <dbReference type="ChEBI" id="CHEBI:29105"/>
    </ligand>
</feature>
<evidence type="ECO:0000256" key="10">
    <source>
        <dbReference type="ARBA" id="ARBA00047890"/>
    </source>
</evidence>
<feature type="binding site" evidence="11">
    <location>
        <position position="206"/>
    </location>
    <ligand>
        <name>Zn(2+)</name>
        <dbReference type="ChEBI" id="CHEBI:29105"/>
    </ligand>
</feature>
<dbReference type="Proteomes" id="UP000177583">
    <property type="component" value="Unassembled WGS sequence"/>
</dbReference>
<evidence type="ECO:0000313" key="13">
    <source>
        <dbReference type="Proteomes" id="UP000177583"/>
    </source>
</evidence>
<evidence type="ECO:0000256" key="4">
    <source>
        <dbReference type="ARBA" id="ARBA00022741"/>
    </source>
</evidence>
<dbReference type="NCBIfam" id="TIGR00364">
    <property type="entry name" value="7-cyano-7-deazaguanine synthase QueC"/>
    <property type="match status" value="1"/>
</dbReference>
<keyword evidence="2 11" id="KW-0436">Ligase</keyword>
<dbReference type="Pfam" id="PF06508">
    <property type="entry name" value="QueC"/>
    <property type="match status" value="1"/>
</dbReference>
<dbReference type="EMBL" id="MFNF01000048">
    <property type="protein sequence ID" value="OGH00247.1"/>
    <property type="molecule type" value="Genomic_DNA"/>
</dbReference>
<keyword evidence="7 11" id="KW-0067">ATP-binding</keyword>
<evidence type="ECO:0000313" key="12">
    <source>
        <dbReference type="EMBL" id="OGH00247.1"/>
    </source>
</evidence>
<keyword evidence="3 11" id="KW-0479">Metal-binding</keyword>
<dbReference type="GO" id="GO:0008270">
    <property type="term" value="F:zinc ion binding"/>
    <property type="evidence" value="ECO:0007669"/>
    <property type="project" value="UniProtKB-UniRule"/>
</dbReference>
<dbReference type="PANTHER" id="PTHR42914:SF1">
    <property type="entry name" value="7-CYANO-7-DEAZAGUANINE SYNTHASE"/>
    <property type="match status" value="1"/>
</dbReference>
<dbReference type="EC" id="6.3.4.20" evidence="9 11"/>
<reference evidence="12 13" key="1">
    <citation type="journal article" date="2016" name="Nat. Commun.">
        <title>Thousands of microbial genomes shed light on interconnected biogeochemical processes in an aquifer system.</title>
        <authorList>
            <person name="Anantharaman K."/>
            <person name="Brown C.T."/>
            <person name="Hug L.A."/>
            <person name="Sharon I."/>
            <person name="Castelle C.J."/>
            <person name="Probst A.J."/>
            <person name="Thomas B.C."/>
            <person name="Singh A."/>
            <person name="Wilkins M.J."/>
            <person name="Karaoz U."/>
            <person name="Brodie E.L."/>
            <person name="Williams K.H."/>
            <person name="Hubbard S.S."/>
            <person name="Banfield J.F."/>
        </authorList>
    </citation>
    <scope>NUCLEOTIDE SEQUENCE [LARGE SCALE GENOMIC DNA]</scope>
</reference>
<dbReference type="PANTHER" id="PTHR42914">
    <property type="entry name" value="7-CYANO-7-DEAZAGUANINE SYNTHASE"/>
    <property type="match status" value="1"/>
</dbReference>
<dbReference type="GO" id="GO:0016879">
    <property type="term" value="F:ligase activity, forming carbon-nitrogen bonds"/>
    <property type="evidence" value="ECO:0007669"/>
    <property type="project" value="UniProtKB-UniRule"/>
</dbReference>
<dbReference type="SUPFAM" id="SSF52402">
    <property type="entry name" value="Adenine nucleotide alpha hydrolases-like"/>
    <property type="match status" value="1"/>
</dbReference>
<comment type="pathway">
    <text evidence="1 11">Purine metabolism; 7-cyano-7-deazaguanine biosynthesis.</text>
</comment>
<comment type="catalytic activity">
    <reaction evidence="10 11">
        <text>7-carboxy-7-carbaguanine + NH4(+) + 2 ATP = 7-cyano-7-carbaguanine + 2 AMP + 2 diphosphate + 2 H(+)</text>
        <dbReference type="Rhea" id="RHEA:27982"/>
        <dbReference type="ChEBI" id="CHEBI:15378"/>
        <dbReference type="ChEBI" id="CHEBI:28938"/>
        <dbReference type="ChEBI" id="CHEBI:30616"/>
        <dbReference type="ChEBI" id="CHEBI:33019"/>
        <dbReference type="ChEBI" id="CHEBI:45075"/>
        <dbReference type="ChEBI" id="CHEBI:61036"/>
        <dbReference type="ChEBI" id="CHEBI:456215"/>
        <dbReference type="EC" id="6.3.4.20"/>
    </reaction>
</comment>
<feature type="binding site" evidence="11">
    <location>
        <begin position="10"/>
        <end position="20"/>
    </location>
    <ligand>
        <name>ATP</name>
        <dbReference type="ChEBI" id="CHEBI:30616"/>
    </ligand>
</feature>
<dbReference type="PIRSF" id="PIRSF006293">
    <property type="entry name" value="ExsB"/>
    <property type="match status" value="1"/>
</dbReference>
<proteinExistence type="inferred from homology"/>
<dbReference type="Gene3D" id="3.40.50.620">
    <property type="entry name" value="HUPs"/>
    <property type="match status" value="1"/>
</dbReference>
<evidence type="ECO:0000256" key="9">
    <source>
        <dbReference type="ARBA" id="ARBA00039149"/>
    </source>
</evidence>